<evidence type="ECO:0000313" key="1">
    <source>
        <dbReference type="EMBL" id="TNN76365.1"/>
    </source>
</evidence>
<dbReference type="EMBL" id="SRLO01000094">
    <property type="protein sequence ID" value="TNN76365.1"/>
    <property type="molecule type" value="Genomic_DNA"/>
</dbReference>
<dbReference type="AlphaFoldDB" id="A0A4Z2IFI6"/>
<reference evidence="1 2" key="1">
    <citation type="submission" date="2019-03" db="EMBL/GenBank/DDBJ databases">
        <title>First draft genome of Liparis tanakae, snailfish: a comprehensive survey of snailfish specific genes.</title>
        <authorList>
            <person name="Kim W."/>
            <person name="Song I."/>
            <person name="Jeong J.-H."/>
            <person name="Kim D."/>
            <person name="Kim S."/>
            <person name="Ryu S."/>
            <person name="Song J.Y."/>
            <person name="Lee S.K."/>
        </authorList>
    </citation>
    <scope>NUCLEOTIDE SEQUENCE [LARGE SCALE GENOMIC DNA]</scope>
    <source>
        <tissue evidence="1">Muscle</tissue>
    </source>
</reference>
<protein>
    <submittedName>
        <fullName evidence="1">Uncharacterized protein</fullName>
    </submittedName>
</protein>
<proteinExistence type="predicted"/>
<comment type="caution">
    <text evidence="1">The sequence shown here is derived from an EMBL/GenBank/DDBJ whole genome shotgun (WGS) entry which is preliminary data.</text>
</comment>
<sequence>MVTVSSTTSCGSCIIARDVALLGLCSCTDGHAGNRWITSSRRRLQETGLDRRAGEGGQREDHDSFEGLDYCCSSFPKSPLQTCGDNTQ</sequence>
<organism evidence="1 2">
    <name type="scientific">Liparis tanakae</name>
    <name type="common">Tanaka's snailfish</name>
    <dbReference type="NCBI Taxonomy" id="230148"/>
    <lineage>
        <taxon>Eukaryota</taxon>
        <taxon>Metazoa</taxon>
        <taxon>Chordata</taxon>
        <taxon>Craniata</taxon>
        <taxon>Vertebrata</taxon>
        <taxon>Euteleostomi</taxon>
        <taxon>Actinopterygii</taxon>
        <taxon>Neopterygii</taxon>
        <taxon>Teleostei</taxon>
        <taxon>Neoteleostei</taxon>
        <taxon>Acanthomorphata</taxon>
        <taxon>Eupercaria</taxon>
        <taxon>Perciformes</taxon>
        <taxon>Cottioidei</taxon>
        <taxon>Cottales</taxon>
        <taxon>Liparidae</taxon>
        <taxon>Liparis</taxon>
    </lineage>
</organism>
<dbReference type="Proteomes" id="UP000314294">
    <property type="component" value="Unassembled WGS sequence"/>
</dbReference>
<name>A0A4Z2IFI6_9TELE</name>
<keyword evidence="2" id="KW-1185">Reference proteome</keyword>
<accession>A0A4Z2IFI6</accession>
<gene>
    <name evidence="1" type="ORF">EYF80_013444</name>
</gene>
<evidence type="ECO:0000313" key="2">
    <source>
        <dbReference type="Proteomes" id="UP000314294"/>
    </source>
</evidence>